<dbReference type="AlphaFoldDB" id="B7GBR8"/>
<protein>
    <submittedName>
        <fullName evidence="2">Uncharacterized protein</fullName>
    </submittedName>
</protein>
<dbReference type="EMBL" id="CM000626">
    <property type="protein sequence ID" value="EEC43894.1"/>
    <property type="molecule type" value="Genomic_DNA"/>
</dbReference>
<proteinExistence type="predicted"/>
<dbReference type="GeneID" id="7198336"/>
<organism evidence="2 3">
    <name type="scientific">Phaeodactylum tricornutum (strain CCAP 1055/1)</name>
    <dbReference type="NCBI Taxonomy" id="556484"/>
    <lineage>
        <taxon>Eukaryota</taxon>
        <taxon>Sar</taxon>
        <taxon>Stramenopiles</taxon>
        <taxon>Ochrophyta</taxon>
        <taxon>Bacillariophyta</taxon>
        <taxon>Bacillariophyceae</taxon>
        <taxon>Bacillariophycidae</taxon>
        <taxon>Naviculales</taxon>
        <taxon>Phaeodactylaceae</taxon>
        <taxon>Phaeodactylum</taxon>
    </lineage>
</organism>
<feature type="region of interest" description="Disordered" evidence="1">
    <location>
        <begin position="111"/>
        <end position="185"/>
    </location>
</feature>
<dbReference type="KEGG" id="pti:PHATRDRAFT_49747"/>
<feature type="compositionally biased region" description="Low complexity" evidence="1">
    <location>
        <begin position="146"/>
        <end position="161"/>
    </location>
</feature>
<dbReference type="PaxDb" id="2850-Phatr49747"/>
<dbReference type="InParanoid" id="B7GBR8"/>
<feature type="compositionally biased region" description="Basic and acidic residues" evidence="1">
    <location>
        <begin position="165"/>
        <end position="185"/>
    </location>
</feature>
<sequence length="185" mass="20057">MKSEGVRLSKRSLASLALGLASMSVMVLSTESWSPPLFPSCMRPQTMAMSATKTSTKETSFDGSFGNRRRFVAAFVGGSLLWRTASFPCTASEATANDATTNAVDPWDKFGQSLQQQQQQQPMPQSVSTPKWPETSASPLPRTMDSIPSSSSASEYGSNSSNGNDLERAIQESKKRRQVDPRTHG</sequence>
<dbReference type="RefSeq" id="XP_002184495.1">
    <property type="nucleotide sequence ID" value="XM_002184459.1"/>
</dbReference>
<evidence type="ECO:0000256" key="1">
    <source>
        <dbReference type="SAM" id="MobiDB-lite"/>
    </source>
</evidence>
<feature type="compositionally biased region" description="Low complexity" evidence="1">
    <location>
        <begin position="112"/>
        <end position="126"/>
    </location>
</feature>
<evidence type="ECO:0000313" key="3">
    <source>
        <dbReference type="Proteomes" id="UP000000759"/>
    </source>
</evidence>
<dbReference type="Proteomes" id="UP000000759">
    <property type="component" value="Chromosome 24"/>
</dbReference>
<gene>
    <name evidence="2" type="ORF">PHATRDRAFT_49747</name>
</gene>
<accession>B7GBR8</accession>
<dbReference type="HOGENOM" id="CLU_1463983_0_0_1"/>
<name>B7GBR8_PHATC</name>
<keyword evidence="3" id="KW-1185">Reference proteome</keyword>
<evidence type="ECO:0000313" key="2">
    <source>
        <dbReference type="EMBL" id="EEC43894.1"/>
    </source>
</evidence>
<reference evidence="2 3" key="1">
    <citation type="journal article" date="2008" name="Nature">
        <title>The Phaeodactylum genome reveals the evolutionary history of diatom genomes.</title>
        <authorList>
            <person name="Bowler C."/>
            <person name="Allen A.E."/>
            <person name="Badger J.H."/>
            <person name="Grimwood J."/>
            <person name="Jabbari K."/>
            <person name="Kuo A."/>
            <person name="Maheswari U."/>
            <person name="Martens C."/>
            <person name="Maumus F."/>
            <person name="Otillar R.P."/>
            <person name="Rayko E."/>
            <person name="Salamov A."/>
            <person name="Vandepoele K."/>
            <person name="Beszteri B."/>
            <person name="Gruber A."/>
            <person name="Heijde M."/>
            <person name="Katinka M."/>
            <person name="Mock T."/>
            <person name="Valentin K."/>
            <person name="Verret F."/>
            <person name="Berges J.A."/>
            <person name="Brownlee C."/>
            <person name="Cadoret J.P."/>
            <person name="Chiovitti A."/>
            <person name="Choi C.J."/>
            <person name="Coesel S."/>
            <person name="De Martino A."/>
            <person name="Detter J.C."/>
            <person name="Durkin C."/>
            <person name="Falciatore A."/>
            <person name="Fournet J."/>
            <person name="Haruta M."/>
            <person name="Huysman M.J."/>
            <person name="Jenkins B.D."/>
            <person name="Jiroutova K."/>
            <person name="Jorgensen R.E."/>
            <person name="Joubert Y."/>
            <person name="Kaplan A."/>
            <person name="Kroger N."/>
            <person name="Kroth P.G."/>
            <person name="La Roche J."/>
            <person name="Lindquist E."/>
            <person name="Lommer M."/>
            <person name="Martin-Jezequel V."/>
            <person name="Lopez P.J."/>
            <person name="Lucas S."/>
            <person name="Mangogna M."/>
            <person name="McGinnis K."/>
            <person name="Medlin L.K."/>
            <person name="Montsant A."/>
            <person name="Oudot-Le Secq M.P."/>
            <person name="Napoli C."/>
            <person name="Obornik M."/>
            <person name="Parker M.S."/>
            <person name="Petit J.L."/>
            <person name="Porcel B.M."/>
            <person name="Poulsen N."/>
            <person name="Robison M."/>
            <person name="Rychlewski L."/>
            <person name="Rynearson T.A."/>
            <person name="Schmutz J."/>
            <person name="Shapiro H."/>
            <person name="Siaut M."/>
            <person name="Stanley M."/>
            <person name="Sussman M.R."/>
            <person name="Taylor A.R."/>
            <person name="Vardi A."/>
            <person name="von Dassow P."/>
            <person name="Vyverman W."/>
            <person name="Willis A."/>
            <person name="Wyrwicz L.S."/>
            <person name="Rokhsar D.S."/>
            <person name="Weissenbach J."/>
            <person name="Armbrust E.V."/>
            <person name="Green B.R."/>
            <person name="Van de Peer Y."/>
            <person name="Grigoriev I.V."/>
        </authorList>
    </citation>
    <scope>NUCLEOTIDE SEQUENCE [LARGE SCALE GENOMIC DNA]</scope>
    <source>
        <strain evidence="2 3">CCAP 1055/1</strain>
    </source>
</reference>
<reference evidence="3" key="2">
    <citation type="submission" date="2008-08" db="EMBL/GenBank/DDBJ databases">
        <authorList>
            <consortium name="Diatom Consortium"/>
            <person name="Grigoriev I."/>
            <person name="Grimwood J."/>
            <person name="Kuo A."/>
            <person name="Otillar R.P."/>
            <person name="Salamov A."/>
            <person name="Detter J.C."/>
            <person name="Lindquist E."/>
            <person name="Shapiro H."/>
            <person name="Lucas S."/>
            <person name="Glavina del Rio T."/>
            <person name="Pitluck S."/>
            <person name="Rokhsar D."/>
            <person name="Bowler C."/>
        </authorList>
    </citation>
    <scope>GENOME REANNOTATION</scope>
    <source>
        <strain evidence="3">CCAP 1055/1</strain>
    </source>
</reference>